<protein>
    <submittedName>
        <fullName evidence="1">Uncharacterized protein</fullName>
    </submittedName>
</protein>
<comment type="caution">
    <text evidence="1">The sequence shown here is derived from an EMBL/GenBank/DDBJ whole genome shotgun (WGS) entry which is preliminary data.</text>
</comment>
<reference evidence="1" key="1">
    <citation type="submission" date="2021-03" db="EMBL/GenBank/DDBJ databases">
        <authorList>
            <consortium name="DOE Joint Genome Institute"/>
            <person name="Ahrendt S."/>
            <person name="Looney B.P."/>
            <person name="Miyauchi S."/>
            <person name="Morin E."/>
            <person name="Drula E."/>
            <person name="Courty P.E."/>
            <person name="Chicoki N."/>
            <person name="Fauchery L."/>
            <person name="Kohler A."/>
            <person name="Kuo A."/>
            <person name="Labutti K."/>
            <person name="Pangilinan J."/>
            <person name="Lipzen A."/>
            <person name="Riley R."/>
            <person name="Andreopoulos W."/>
            <person name="He G."/>
            <person name="Johnson J."/>
            <person name="Barry K.W."/>
            <person name="Grigoriev I.V."/>
            <person name="Nagy L."/>
            <person name="Hibbett D."/>
            <person name="Henrissat B."/>
            <person name="Matheny P.B."/>
            <person name="Labbe J."/>
            <person name="Martin F."/>
        </authorList>
    </citation>
    <scope>NUCLEOTIDE SEQUENCE</scope>
    <source>
        <strain evidence="1">HHB10654</strain>
    </source>
</reference>
<name>A0ACB8STB3_9AGAM</name>
<evidence type="ECO:0000313" key="1">
    <source>
        <dbReference type="EMBL" id="KAI0059190.1"/>
    </source>
</evidence>
<sequence length="243" mass="26573">MCTRYIDLPGGLLRHLLVRGLGSSSLSTYLPSFLDDLPDDYFTPSPADLKAAQAALHARTQALVNAPLQTRAVREKKEKERLQRWPNTTIRVRFSDQTQLEKSFPSNSKIRVVYAFVRGALREDVKPIKFVLSQSPPLRELKVSDPKVRDLSLAELQLAPSSVLLLKFEDDSLNHSTVPAPLAPDVLSQAIDLPPPPTYDGPVVPPPPRRAASSSTQTQASSSSQTGGGKKVPKWFKMGPGSG</sequence>
<dbReference type="EMBL" id="MU277228">
    <property type="protein sequence ID" value="KAI0059190.1"/>
    <property type="molecule type" value="Genomic_DNA"/>
</dbReference>
<keyword evidence="2" id="KW-1185">Reference proteome</keyword>
<reference evidence="1" key="2">
    <citation type="journal article" date="2022" name="New Phytol.">
        <title>Evolutionary transition to the ectomycorrhizal habit in the genomes of a hyperdiverse lineage of mushroom-forming fungi.</title>
        <authorList>
            <person name="Looney B."/>
            <person name="Miyauchi S."/>
            <person name="Morin E."/>
            <person name="Drula E."/>
            <person name="Courty P.E."/>
            <person name="Kohler A."/>
            <person name="Kuo A."/>
            <person name="LaButti K."/>
            <person name="Pangilinan J."/>
            <person name="Lipzen A."/>
            <person name="Riley R."/>
            <person name="Andreopoulos W."/>
            <person name="He G."/>
            <person name="Johnson J."/>
            <person name="Nolan M."/>
            <person name="Tritt A."/>
            <person name="Barry K.W."/>
            <person name="Grigoriev I.V."/>
            <person name="Nagy L.G."/>
            <person name="Hibbett D."/>
            <person name="Henrissat B."/>
            <person name="Matheny P.B."/>
            <person name="Labbe J."/>
            <person name="Martin F.M."/>
        </authorList>
    </citation>
    <scope>NUCLEOTIDE SEQUENCE</scope>
    <source>
        <strain evidence="1">HHB10654</strain>
    </source>
</reference>
<organism evidence="1 2">
    <name type="scientific">Artomyces pyxidatus</name>
    <dbReference type="NCBI Taxonomy" id="48021"/>
    <lineage>
        <taxon>Eukaryota</taxon>
        <taxon>Fungi</taxon>
        <taxon>Dikarya</taxon>
        <taxon>Basidiomycota</taxon>
        <taxon>Agaricomycotina</taxon>
        <taxon>Agaricomycetes</taxon>
        <taxon>Russulales</taxon>
        <taxon>Auriscalpiaceae</taxon>
        <taxon>Artomyces</taxon>
    </lineage>
</organism>
<dbReference type="Proteomes" id="UP000814140">
    <property type="component" value="Unassembled WGS sequence"/>
</dbReference>
<gene>
    <name evidence="1" type="ORF">BV25DRAFT_1829229</name>
</gene>
<evidence type="ECO:0000313" key="2">
    <source>
        <dbReference type="Proteomes" id="UP000814140"/>
    </source>
</evidence>
<accession>A0ACB8STB3</accession>
<proteinExistence type="predicted"/>